<reference evidence="3 4" key="1">
    <citation type="submission" date="2020-03" db="EMBL/GenBank/DDBJ databases">
        <title>WGS of actinomycetes isolated from Thailand.</title>
        <authorList>
            <person name="Thawai C."/>
        </authorList>
    </citation>
    <scope>NUCLEOTIDE SEQUENCE [LARGE SCALE GENOMIC DNA]</scope>
    <source>
        <strain evidence="3 4">PLAI 1-29</strain>
    </source>
</reference>
<proteinExistence type="predicted"/>
<evidence type="ECO:0000256" key="1">
    <source>
        <dbReference type="SAM" id="MobiDB-lite"/>
    </source>
</evidence>
<evidence type="ECO:0000259" key="2">
    <source>
        <dbReference type="PROSITE" id="PS51186"/>
    </source>
</evidence>
<dbReference type="PROSITE" id="PS51186">
    <property type="entry name" value="GNAT"/>
    <property type="match status" value="1"/>
</dbReference>
<dbReference type="InterPro" id="IPR016181">
    <property type="entry name" value="Acyl_CoA_acyltransferase"/>
</dbReference>
<evidence type="ECO:0000313" key="3">
    <source>
        <dbReference type="EMBL" id="NJQ03607.1"/>
    </source>
</evidence>
<dbReference type="SUPFAM" id="SSF55729">
    <property type="entry name" value="Acyl-CoA N-acyltransferases (Nat)"/>
    <property type="match status" value="1"/>
</dbReference>
<sequence length="276" mass="28552">MLDAVYDDLLRPGFPPEELFLREQLRAVPAGGRGVVTVVLDGEGAPAGAAVGEVFADSGVLLLSYLAVREDMRAAGLGGRLMAEVTGGWQRRFRPAVTLTEADHPLAHAPDDGPHGDPTRRLRFYHRHGGLALDVPYAQPALTRGGLRRYGMVLIRLAPGPAGNGAGAGEWPAERPGKRGLDAAGDDAAGDDAGRDGAGGDGAAGGGTADTAGVREAAVAASPVREFAESYYFATEGPPARTDPVLRPLWRALSGRDSIRLLSLADPAALPLLTAG</sequence>
<accession>A0ABX1C6T4</accession>
<dbReference type="Proteomes" id="UP000695264">
    <property type="component" value="Unassembled WGS sequence"/>
</dbReference>
<gene>
    <name evidence="3" type="ORF">HCK00_24580</name>
</gene>
<feature type="compositionally biased region" description="Basic and acidic residues" evidence="1">
    <location>
        <begin position="172"/>
        <end position="181"/>
    </location>
</feature>
<dbReference type="EMBL" id="JAATEN010000027">
    <property type="protein sequence ID" value="NJQ03607.1"/>
    <property type="molecule type" value="Genomic_DNA"/>
</dbReference>
<protein>
    <recommendedName>
        <fullName evidence="2">N-acetyltransferase domain-containing protein</fullName>
    </recommendedName>
</protein>
<feature type="domain" description="N-acetyltransferase" evidence="2">
    <location>
        <begin position="1"/>
        <end position="159"/>
    </location>
</feature>
<name>A0ABX1C6T4_9ACTN</name>
<feature type="compositionally biased region" description="Gly residues" evidence="1">
    <location>
        <begin position="196"/>
        <end position="208"/>
    </location>
</feature>
<feature type="region of interest" description="Disordered" evidence="1">
    <location>
        <begin position="163"/>
        <end position="209"/>
    </location>
</feature>
<comment type="caution">
    <text evidence="3">The sequence shown here is derived from an EMBL/GenBank/DDBJ whole genome shotgun (WGS) entry which is preliminary data.</text>
</comment>
<keyword evidence="4" id="KW-1185">Reference proteome</keyword>
<dbReference type="InterPro" id="IPR000182">
    <property type="entry name" value="GNAT_dom"/>
</dbReference>
<dbReference type="Gene3D" id="3.40.630.30">
    <property type="match status" value="1"/>
</dbReference>
<organism evidence="3 4">
    <name type="scientific">Streptomyces zingiberis</name>
    <dbReference type="NCBI Taxonomy" id="2053010"/>
    <lineage>
        <taxon>Bacteria</taxon>
        <taxon>Bacillati</taxon>
        <taxon>Actinomycetota</taxon>
        <taxon>Actinomycetes</taxon>
        <taxon>Kitasatosporales</taxon>
        <taxon>Streptomycetaceae</taxon>
        <taxon>Streptomyces</taxon>
    </lineage>
</organism>
<dbReference type="RefSeq" id="WP_168104232.1">
    <property type="nucleotide sequence ID" value="NZ_JAATEN010000027.1"/>
</dbReference>
<evidence type="ECO:0000313" key="4">
    <source>
        <dbReference type="Proteomes" id="UP000695264"/>
    </source>
</evidence>